<dbReference type="InterPro" id="IPR036271">
    <property type="entry name" value="Tet_transcr_reg_TetR-rel_C_sf"/>
</dbReference>
<evidence type="ECO:0000313" key="8">
    <source>
        <dbReference type="Proteomes" id="UP000248749"/>
    </source>
</evidence>
<keyword evidence="2" id="KW-0805">Transcription regulation</keyword>
<dbReference type="PROSITE" id="PS50977">
    <property type="entry name" value="HTH_TETR_2"/>
    <property type="match status" value="1"/>
</dbReference>
<dbReference type="GO" id="GO:0000976">
    <property type="term" value="F:transcription cis-regulatory region binding"/>
    <property type="evidence" value="ECO:0007669"/>
    <property type="project" value="TreeGrafter"/>
</dbReference>
<accession>A0A2W2BRL2</accession>
<feature type="domain" description="HTH tetR-type" evidence="6">
    <location>
        <begin position="8"/>
        <end position="68"/>
    </location>
</feature>
<dbReference type="OrthoDB" id="9816296at2"/>
<dbReference type="Pfam" id="PF13977">
    <property type="entry name" value="TetR_C_6"/>
    <property type="match status" value="1"/>
</dbReference>
<proteinExistence type="predicted"/>
<sequence length="208" mass="22316">MARRRDLKDQQRRLSAATWSVLAEHGLPGLTLRAVAERAGCTTGMVLHAFADKRALLVHARELLHRRTGQRADAAQSAGATPLDALRSVLLQAASETEEKREEARVWIAFLAAALADPALADLHRRYNRSFVERVRGLVAACRPEWSPARCAATATTLVALVEGLNTLAAVDAETYTDDAQRAAIDAALAPVRAPAAMNAAGVAPILR</sequence>
<dbReference type="Proteomes" id="UP000248749">
    <property type="component" value="Unassembled WGS sequence"/>
</dbReference>
<evidence type="ECO:0000256" key="5">
    <source>
        <dbReference type="PROSITE-ProRule" id="PRU00335"/>
    </source>
</evidence>
<dbReference type="PANTHER" id="PTHR30055">
    <property type="entry name" value="HTH-TYPE TRANSCRIPTIONAL REGULATOR RUTR"/>
    <property type="match status" value="1"/>
</dbReference>
<evidence type="ECO:0000313" key="7">
    <source>
        <dbReference type="EMBL" id="PZF88802.1"/>
    </source>
</evidence>
<evidence type="ECO:0000259" key="6">
    <source>
        <dbReference type="PROSITE" id="PS50977"/>
    </source>
</evidence>
<dbReference type="RefSeq" id="WP_111136836.1">
    <property type="nucleotide sequence ID" value="NZ_POUB01000263.1"/>
</dbReference>
<keyword evidence="4" id="KW-0804">Transcription</keyword>
<dbReference type="Gene3D" id="1.10.357.10">
    <property type="entry name" value="Tetracycline Repressor, domain 2"/>
    <property type="match status" value="1"/>
</dbReference>
<gene>
    <name evidence="7" type="ORF">C1I99_26000</name>
</gene>
<dbReference type="InterPro" id="IPR050109">
    <property type="entry name" value="HTH-type_TetR-like_transc_reg"/>
</dbReference>
<comment type="caution">
    <text evidence="7">The sequence shown here is derived from an EMBL/GenBank/DDBJ whole genome shotgun (WGS) entry which is preliminary data.</text>
</comment>
<evidence type="ECO:0000256" key="1">
    <source>
        <dbReference type="ARBA" id="ARBA00022491"/>
    </source>
</evidence>
<feature type="DNA-binding region" description="H-T-H motif" evidence="5">
    <location>
        <begin position="31"/>
        <end position="50"/>
    </location>
</feature>
<protein>
    <submittedName>
        <fullName evidence="7">TetR family transcriptional regulator</fullName>
    </submittedName>
</protein>
<dbReference type="PANTHER" id="PTHR30055:SF234">
    <property type="entry name" value="HTH-TYPE TRANSCRIPTIONAL REGULATOR BETI"/>
    <property type="match status" value="1"/>
</dbReference>
<organism evidence="7 8">
    <name type="scientific">Micromonospora deserti</name>
    <dbReference type="NCBI Taxonomy" id="2070366"/>
    <lineage>
        <taxon>Bacteria</taxon>
        <taxon>Bacillati</taxon>
        <taxon>Actinomycetota</taxon>
        <taxon>Actinomycetes</taxon>
        <taxon>Micromonosporales</taxon>
        <taxon>Micromonosporaceae</taxon>
        <taxon>Micromonospora</taxon>
    </lineage>
</organism>
<dbReference type="AlphaFoldDB" id="A0A2W2BRL2"/>
<keyword evidence="8" id="KW-1185">Reference proteome</keyword>
<dbReference type="InterPro" id="IPR001647">
    <property type="entry name" value="HTH_TetR"/>
</dbReference>
<dbReference type="SUPFAM" id="SSF48498">
    <property type="entry name" value="Tetracyclin repressor-like, C-terminal domain"/>
    <property type="match status" value="1"/>
</dbReference>
<dbReference type="Pfam" id="PF00440">
    <property type="entry name" value="TetR_N"/>
    <property type="match status" value="1"/>
</dbReference>
<reference evidence="7 8" key="1">
    <citation type="submission" date="2018-01" db="EMBL/GenBank/DDBJ databases">
        <title>Draft genome sequence of Salinispora sp. 13K206.</title>
        <authorList>
            <person name="Sahin N."/>
            <person name="Saygin H."/>
            <person name="Ay H."/>
        </authorList>
    </citation>
    <scope>NUCLEOTIDE SEQUENCE [LARGE SCALE GENOMIC DNA]</scope>
    <source>
        <strain evidence="7 8">13K206</strain>
    </source>
</reference>
<dbReference type="EMBL" id="POUB01000263">
    <property type="protein sequence ID" value="PZF88802.1"/>
    <property type="molecule type" value="Genomic_DNA"/>
</dbReference>
<dbReference type="InterPro" id="IPR009057">
    <property type="entry name" value="Homeodomain-like_sf"/>
</dbReference>
<dbReference type="GO" id="GO:0003700">
    <property type="term" value="F:DNA-binding transcription factor activity"/>
    <property type="evidence" value="ECO:0007669"/>
    <property type="project" value="TreeGrafter"/>
</dbReference>
<keyword evidence="1" id="KW-0678">Repressor</keyword>
<dbReference type="InterPro" id="IPR039538">
    <property type="entry name" value="BetI_C"/>
</dbReference>
<evidence type="ECO:0000256" key="3">
    <source>
        <dbReference type="ARBA" id="ARBA00023125"/>
    </source>
</evidence>
<dbReference type="SUPFAM" id="SSF46689">
    <property type="entry name" value="Homeodomain-like"/>
    <property type="match status" value="1"/>
</dbReference>
<evidence type="ECO:0000256" key="2">
    <source>
        <dbReference type="ARBA" id="ARBA00023015"/>
    </source>
</evidence>
<keyword evidence="3 5" id="KW-0238">DNA-binding</keyword>
<evidence type="ECO:0000256" key="4">
    <source>
        <dbReference type="ARBA" id="ARBA00023163"/>
    </source>
</evidence>
<name>A0A2W2BRL2_9ACTN</name>